<keyword evidence="2" id="KW-1185">Reference proteome</keyword>
<organism evidence="1 2">
    <name type="scientific">Batillaria attramentaria</name>
    <dbReference type="NCBI Taxonomy" id="370345"/>
    <lineage>
        <taxon>Eukaryota</taxon>
        <taxon>Metazoa</taxon>
        <taxon>Spiralia</taxon>
        <taxon>Lophotrochozoa</taxon>
        <taxon>Mollusca</taxon>
        <taxon>Gastropoda</taxon>
        <taxon>Caenogastropoda</taxon>
        <taxon>Sorbeoconcha</taxon>
        <taxon>Cerithioidea</taxon>
        <taxon>Batillariidae</taxon>
        <taxon>Batillaria</taxon>
    </lineage>
</organism>
<name>A0ABD0K9D4_9CAEN</name>
<dbReference type="Proteomes" id="UP001519460">
    <property type="component" value="Unassembled WGS sequence"/>
</dbReference>
<proteinExistence type="predicted"/>
<feature type="non-terminal residue" evidence="1">
    <location>
        <position position="63"/>
    </location>
</feature>
<accession>A0ABD0K9D4</accession>
<gene>
    <name evidence="1" type="ORF">BaRGS_00025127</name>
</gene>
<reference evidence="1 2" key="1">
    <citation type="journal article" date="2023" name="Sci. Data">
        <title>Genome assembly of the Korean intertidal mud-creeper Batillaria attramentaria.</title>
        <authorList>
            <person name="Patra A.K."/>
            <person name="Ho P.T."/>
            <person name="Jun S."/>
            <person name="Lee S.J."/>
            <person name="Kim Y."/>
            <person name="Won Y.J."/>
        </authorList>
    </citation>
    <scope>NUCLEOTIDE SEQUENCE [LARGE SCALE GENOMIC DNA]</scope>
    <source>
        <strain evidence="1">Wonlab-2016</strain>
    </source>
</reference>
<dbReference type="EMBL" id="JACVVK020000223">
    <property type="protein sequence ID" value="KAK7483694.1"/>
    <property type="molecule type" value="Genomic_DNA"/>
</dbReference>
<evidence type="ECO:0000313" key="2">
    <source>
        <dbReference type="Proteomes" id="UP001519460"/>
    </source>
</evidence>
<sequence>MFCYDDHPTSSVLHSTPVLRDCGSVLSSHYSKRPPVRGQCDWTNTQRMAALCIAPAFFLALCF</sequence>
<dbReference type="AlphaFoldDB" id="A0ABD0K9D4"/>
<protein>
    <submittedName>
        <fullName evidence="1">Uncharacterized protein</fullName>
    </submittedName>
</protein>
<comment type="caution">
    <text evidence="1">The sequence shown here is derived from an EMBL/GenBank/DDBJ whole genome shotgun (WGS) entry which is preliminary data.</text>
</comment>
<evidence type="ECO:0000313" key="1">
    <source>
        <dbReference type="EMBL" id="KAK7483694.1"/>
    </source>
</evidence>